<keyword evidence="4" id="KW-0653">Protein transport</keyword>
<reference evidence="7 8" key="1">
    <citation type="submission" date="2019-07" db="EMBL/GenBank/DDBJ databases">
        <title>Genome assembly of two rare yeast pathogens: Diutina rugosa and Trichomonascus ciferrii.</title>
        <authorList>
            <person name="Mixao V."/>
            <person name="Saus E."/>
            <person name="Hansen A."/>
            <person name="Lass-Flor C."/>
            <person name="Gabaldon T."/>
        </authorList>
    </citation>
    <scope>NUCLEOTIDE SEQUENCE [LARGE SCALE GENOMIC DNA]</scope>
    <source>
        <strain evidence="7 8">CBS 613</strain>
    </source>
</reference>
<dbReference type="GeneID" id="54780477"/>
<accession>A0A642USY5</accession>
<feature type="compositionally biased region" description="Polar residues" evidence="5">
    <location>
        <begin position="593"/>
        <end position="603"/>
    </location>
</feature>
<dbReference type="OMA" id="WLTFYQV"/>
<evidence type="ECO:0000259" key="6">
    <source>
        <dbReference type="Pfam" id="PF08314"/>
    </source>
</evidence>
<dbReference type="AlphaFoldDB" id="A0A642USY5"/>
<dbReference type="OrthoDB" id="342024at2759"/>
<keyword evidence="3" id="KW-0256">Endoplasmic reticulum</keyword>
<feature type="region of interest" description="Disordered" evidence="5">
    <location>
        <begin position="584"/>
        <end position="603"/>
    </location>
</feature>
<dbReference type="Pfam" id="PF08314">
    <property type="entry name" value="Sec39"/>
    <property type="match status" value="1"/>
</dbReference>
<evidence type="ECO:0000256" key="4">
    <source>
        <dbReference type="ARBA" id="ARBA00022927"/>
    </source>
</evidence>
<organism evidence="7 8">
    <name type="scientific">Diutina rugosa</name>
    <name type="common">Yeast</name>
    <name type="synonym">Candida rugosa</name>
    <dbReference type="NCBI Taxonomy" id="5481"/>
    <lineage>
        <taxon>Eukaryota</taxon>
        <taxon>Fungi</taxon>
        <taxon>Dikarya</taxon>
        <taxon>Ascomycota</taxon>
        <taxon>Saccharomycotina</taxon>
        <taxon>Pichiomycetes</taxon>
        <taxon>Debaryomycetaceae</taxon>
        <taxon>Diutina</taxon>
    </lineage>
</organism>
<comment type="caution">
    <text evidence="7">The sequence shown here is derived from an EMBL/GenBank/DDBJ whole genome shotgun (WGS) entry which is preliminary data.</text>
</comment>
<sequence length="777" mass="87826">MDDYLRLVDALSHRRHADVDTWIIEYVSDTDEYKDVPANTSQWTYLVYCALLLYTFPASTPATKLRQWLDQLPKLDDISINKQWDSPEMAEIATTAQNQYDFTGSLSSFVEAKLTHDSAYSSDVNSMVPIIDLALDNEALNRQYHGLLVPFRYYHTHAEDPITLKKFLEKRHNHQTVFTTLVEPLNGEPVALDAWLRQVLLPVAHYFGDDWNPLCQWLFGEQTLYISGQEVVDYFAMLHRVIAVLVDSQIASDAVVEGYLAAAYYFSLCQRQGDKLSSHKLVTVYDTMASTLAKLVKMTKPSGNPITAPTVSVDEIDYSTLPEFIADPNNPIRSSFSPPSLEAVEYLADLVRHCQKMSSTCSLNIRKSMVYQQGQAQEQIDRDVARLTSNLTPTTWRHWWEATDQLITAFVPDLDHQARLYKQVIERCLFANLFDAVTSELFDHHRQLVSDQTWFDLVIDKFWHSFGTATSLSDKQGELAHASKCLDVLDYMSSKGLEVSPESNQQAVAAKHLMKSIRMMSNYKLPPNTTPKTLITRFTEDPLAVATLILTYNPKSYLGFDKLFKIVNDFAIYADYAQQSSTYQPKRAKGHSRSVSGASQLSQQPEHGYFPKLKAACVESALADNNFQWAYTQSTNLFDYYSPQEINTNWLTFYQVGKYVDANAESPSLDVLQKQHQVLGRVLASMDATNDSQRVVLRQWQQVDDAIASFYPPQVLQQVTDASFATHKVDSLAEMTGEVNQMASSLLNDATTHSHQAGEKLSKMLVSGLGWAIGANK</sequence>
<dbReference type="EMBL" id="SWFT01000053">
    <property type="protein sequence ID" value="KAA8904748.1"/>
    <property type="molecule type" value="Genomic_DNA"/>
</dbReference>
<evidence type="ECO:0000313" key="8">
    <source>
        <dbReference type="Proteomes" id="UP000449547"/>
    </source>
</evidence>
<feature type="domain" description="Sec39" evidence="6">
    <location>
        <begin position="136"/>
        <end position="708"/>
    </location>
</feature>
<dbReference type="Proteomes" id="UP000449547">
    <property type="component" value="Unassembled WGS sequence"/>
</dbReference>
<evidence type="ECO:0000256" key="3">
    <source>
        <dbReference type="ARBA" id="ARBA00022824"/>
    </source>
</evidence>
<comment type="subcellular location">
    <subcellularLocation>
        <location evidence="1">Endoplasmic reticulum</location>
    </subcellularLocation>
</comment>
<dbReference type="RefSeq" id="XP_034013358.1">
    <property type="nucleotide sequence ID" value="XM_034154410.1"/>
</dbReference>
<evidence type="ECO:0000256" key="2">
    <source>
        <dbReference type="ARBA" id="ARBA00022448"/>
    </source>
</evidence>
<evidence type="ECO:0000313" key="7">
    <source>
        <dbReference type="EMBL" id="KAA8904748.1"/>
    </source>
</evidence>
<evidence type="ECO:0000256" key="1">
    <source>
        <dbReference type="ARBA" id="ARBA00004240"/>
    </source>
</evidence>
<dbReference type="VEuPathDB" id="FungiDB:DIURU_001824"/>
<evidence type="ECO:0000256" key="5">
    <source>
        <dbReference type="SAM" id="MobiDB-lite"/>
    </source>
</evidence>
<name>A0A642USY5_DIURU</name>
<dbReference type="GO" id="GO:0005783">
    <property type="term" value="C:endoplasmic reticulum"/>
    <property type="evidence" value="ECO:0007669"/>
    <property type="project" value="UniProtKB-SubCell"/>
</dbReference>
<dbReference type="PANTHER" id="PTHR40787:SF3">
    <property type="entry name" value="PROTEIN TRANSPORT PROTEIN SEC39"/>
    <property type="match status" value="1"/>
</dbReference>
<dbReference type="GO" id="GO:0006890">
    <property type="term" value="P:retrograde vesicle-mediated transport, Golgi to endoplasmic reticulum"/>
    <property type="evidence" value="ECO:0007669"/>
    <property type="project" value="InterPro"/>
</dbReference>
<dbReference type="InterPro" id="IPR013244">
    <property type="entry name" value="Sec39_domain"/>
</dbReference>
<protein>
    <recommendedName>
        <fullName evidence="6">Sec39 domain-containing protein</fullName>
    </recommendedName>
</protein>
<proteinExistence type="predicted"/>
<keyword evidence="2" id="KW-0813">Transport</keyword>
<keyword evidence="8" id="KW-1185">Reference proteome</keyword>
<dbReference type="PANTHER" id="PTHR40787">
    <property type="entry name" value="SECRETED PROTEIN"/>
    <property type="match status" value="1"/>
</dbReference>
<dbReference type="GO" id="GO:0015031">
    <property type="term" value="P:protein transport"/>
    <property type="evidence" value="ECO:0007669"/>
    <property type="project" value="UniProtKB-KW"/>
</dbReference>
<gene>
    <name evidence="7" type="ORF">DIURU_001824</name>
</gene>